<feature type="transmembrane region" description="Helical" evidence="1">
    <location>
        <begin position="314"/>
        <end position="335"/>
    </location>
</feature>
<evidence type="ECO:0000256" key="1">
    <source>
        <dbReference type="SAM" id="Phobius"/>
    </source>
</evidence>
<protein>
    <recommendedName>
        <fullName evidence="2">Acyltransferase 3 domain-containing protein</fullName>
    </recommendedName>
</protein>
<dbReference type="Pfam" id="PF01757">
    <property type="entry name" value="Acyl_transf_3"/>
    <property type="match status" value="1"/>
</dbReference>
<dbReference type="InterPro" id="IPR002656">
    <property type="entry name" value="Acyl_transf_3_dom"/>
</dbReference>
<dbReference type="Proteomes" id="UP000249185">
    <property type="component" value="Unassembled WGS sequence"/>
</dbReference>
<keyword evidence="1" id="KW-1133">Transmembrane helix</keyword>
<feature type="transmembrane region" description="Helical" evidence="1">
    <location>
        <begin position="191"/>
        <end position="213"/>
    </location>
</feature>
<keyword evidence="1" id="KW-0812">Transmembrane</keyword>
<reference evidence="3 4" key="1">
    <citation type="submission" date="2017-08" db="EMBL/GenBank/DDBJ databases">
        <title>Infants hospitalized years apart are colonized by the same room-sourced microbial strains.</title>
        <authorList>
            <person name="Brooks B."/>
            <person name="Olm M.R."/>
            <person name="Firek B.A."/>
            <person name="Baker R."/>
            <person name="Thomas B.C."/>
            <person name="Morowitz M.J."/>
            <person name="Banfield J.F."/>
        </authorList>
    </citation>
    <scope>NUCLEOTIDE SEQUENCE [LARGE SCALE GENOMIC DNA]</scope>
    <source>
        <strain evidence="3">S2_005_002_R2_34</strain>
    </source>
</reference>
<name>A0A2W5Q5U4_RHOSU</name>
<feature type="domain" description="Acyltransferase 3" evidence="2">
    <location>
        <begin position="33"/>
        <end position="364"/>
    </location>
</feature>
<feature type="transmembrane region" description="Helical" evidence="1">
    <location>
        <begin position="248"/>
        <end position="271"/>
    </location>
</feature>
<dbReference type="AlphaFoldDB" id="A0A2W5Q5U4"/>
<feature type="transmembrane region" description="Helical" evidence="1">
    <location>
        <begin position="119"/>
        <end position="140"/>
    </location>
</feature>
<evidence type="ECO:0000313" key="4">
    <source>
        <dbReference type="Proteomes" id="UP000249185"/>
    </source>
</evidence>
<feature type="transmembrane region" description="Helical" evidence="1">
    <location>
        <begin position="347"/>
        <end position="368"/>
    </location>
</feature>
<dbReference type="EMBL" id="QFPW01000005">
    <property type="protein sequence ID" value="PZQ50083.1"/>
    <property type="molecule type" value="Genomic_DNA"/>
</dbReference>
<proteinExistence type="predicted"/>
<comment type="caution">
    <text evidence="3">The sequence shown here is derived from an EMBL/GenBank/DDBJ whole genome shotgun (WGS) entry which is preliminary data.</text>
</comment>
<gene>
    <name evidence="3" type="ORF">DI556_08405</name>
</gene>
<organism evidence="3 4">
    <name type="scientific">Rhodovulum sulfidophilum</name>
    <name type="common">Rhodobacter sulfidophilus</name>
    <dbReference type="NCBI Taxonomy" id="35806"/>
    <lineage>
        <taxon>Bacteria</taxon>
        <taxon>Pseudomonadati</taxon>
        <taxon>Pseudomonadota</taxon>
        <taxon>Alphaproteobacteria</taxon>
        <taxon>Rhodobacterales</taxon>
        <taxon>Paracoccaceae</taxon>
        <taxon>Rhodovulum</taxon>
    </lineage>
</organism>
<sequence length="398" mass="44021">MPTDASTDALRVDPIDRADPRARALTDLDRRRIGFLRLVLVLALVFLHYGEIYGSPFSPYRGYQGQAVPVASILVSFILFLGFTAVPAMSAISGFLFFQGATARRPPDFARKMRRRVHSLVVPFLLWGIFFSTIGFAAHRVFPFLFSDYFGAGAGVIRELTNAVIGVNTTPLAYQLWFVRDLILTVAVSPLIWILIGRLPWLTLAVLVPLWILGQNLVIFHRLDVLLFFSFGALFAMHGIRPELPRRWVVPVFALFLAAAMARTLAPWILGRAEGLGFDIATGAMRILGALAVWNAAPLVLGTRFAAWVERNTYLAFYIHAGHYPPILFLKLGLGSMIDPGSEVAQITLYFLCVGLTISGLILLGHVLERRTPRLFRIISGGRTATGSGQERPGFLPT</sequence>
<feature type="transmembrane region" description="Helical" evidence="1">
    <location>
        <begin position="160"/>
        <end position="179"/>
    </location>
</feature>
<feature type="transmembrane region" description="Helical" evidence="1">
    <location>
        <begin position="70"/>
        <end position="98"/>
    </location>
</feature>
<feature type="transmembrane region" description="Helical" evidence="1">
    <location>
        <begin position="33"/>
        <end position="50"/>
    </location>
</feature>
<dbReference type="GO" id="GO:0016747">
    <property type="term" value="F:acyltransferase activity, transferring groups other than amino-acyl groups"/>
    <property type="evidence" value="ECO:0007669"/>
    <property type="project" value="InterPro"/>
</dbReference>
<evidence type="ECO:0000313" key="3">
    <source>
        <dbReference type="EMBL" id="PZQ50083.1"/>
    </source>
</evidence>
<feature type="transmembrane region" description="Helical" evidence="1">
    <location>
        <begin position="219"/>
        <end position="236"/>
    </location>
</feature>
<accession>A0A2W5Q5U4</accession>
<evidence type="ECO:0000259" key="2">
    <source>
        <dbReference type="Pfam" id="PF01757"/>
    </source>
</evidence>
<keyword evidence="1" id="KW-0472">Membrane</keyword>
<feature type="transmembrane region" description="Helical" evidence="1">
    <location>
        <begin position="283"/>
        <end position="302"/>
    </location>
</feature>